<dbReference type="EMBL" id="CP157484">
    <property type="protein sequence ID" value="XBO38352.1"/>
    <property type="molecule type" value="Genomic_DNA"/>
</dbReference>
<gene>
    <name evidence="2" type="ORF">ABEG18_22015</name>
</gene>
<accession>A0AAU7JDP9</accession>
<sequence>MRALAVYPIYAKDRDGPVIPLGDVRAGSHEAASATALRFLRQRALGGGIRMDCIVWLMGPDQRPVLPPRRLDNLLEQLRHEEEELRERLQPVVDEPLPPDLLEGQ</sequence>
<feature type="region of interest" description="Disordered" evidence="1">
    <location>
        <begin position="84"/>
        <end position="105"/>
    </location>
</feature>
<protein>
    <submittedName>
        <fullName evidence="2">Uncharacterized protein</fullName>
    </submittedName>
</protein>
<reference evidence="2" key="1">
    <citation type="submission" date="2024-05" db="EMBL/GenBank/DDBJ databases">
        <authorList>
            <person name="Kim S."/>
            <person name="Heo J."/>
            <person name="Choi H."/>
            <person name="Choi Y."/>
            <person name="Kwon S.-W."/>
            <person name="Kim Y."/>
        </authorList>
    </citation>
    <scope>NUCLEOTIDE SEQUENCE</scope>
    <source>
        <strain evidence="2">KACC 23698</strain>
    </source>
</reference>
<evidence type="ECO:0000313" key="2">
    <source>
        <dbReference type="EMBL" id="XBO38352.1"/>
    </source>
</evidence>
<name>A0AAU7JDP9_9HYPH</name>
<dbReference type="RefSeq" id="WP_406855191.1">
    <property type="nucleotide sequence ID" value="NZ_CP157484.1"/>
</dbReference>
<organism evidence="2">
    <name type="scientific">Alsobacter sp. KACC 23698</name>
    <dbReference type="NCBI Taxonomy" id="3149229"/>
    <lineage>
        <taxon>Bacteria</taxon>
        <taxon>Pseudomonadati</taxon>
        <taxon>Pseudomonadota</taxon>
        <taxon>Alphaproteobacteria</taxon>
        <taxon>Hyphomicrobiales</taxon>
        <taxon>Alsobacteraceae</taxon>
        <taxon>Alsobacter</taxon>
    </lineage>
</organism>
<evidence type="ECO:0000256" key="1">
    <source>
        <dbReference type="SAM" id="MobiDB-lite"/>
    </source>
</evidence>
<feature type="compositionally biased region" description="Low complexity" evidence="1">
    <location>
        <begin position="90"/>
        <end position="105"/>
    </location>
</feature>
<dbReference type="AlphaFoldDB" id="A0AAU7JDP9"/>
<proteinExistence type="predicted"/>